<gene>
    <name evidence="3" type="ORF">Rumeso_03112</name>
</gene>
<keyword evidence="4" id="KW-1185">Reference proteome</keyword>
<dbReference type="InterPro" id="IPR032465">
    <property type="entry name" value="ACMSD"/>
</dbReference>
<dbReference type="AlphaFoldDB" id="A0A017HLX3"/>
<dbReference type="InterPro" id="IPR032466">
    <property type="entry name" value="Metal_Hydrolase"/>
</dbReference>
<dbReference type="EC" id="4.1.1.45" evidence="3"/>
<dbReference type="Proteomes" id="UP000019666">
    <property type="component" value="Unassembled WGS sequence"/>
</dbReference>
<dbReference type="STRING" id="442562.Rumeso_03112"/>
<accession>A0A017HLX3</accession>
<evidence type="ECO:0000256" key="1">
    <source>
        <dbReference type="ARBA" id="ARBA00023239"/>
    </source>
</evidence>
<dbReference type="GO" id="GO:0005737">
    <property type="term" value="C:cytoplasm"/>
    <property type="evidence" value="ECO:0007669"/>
    <property type="project" value="TreeGrafter"/>
</dbReference>
<dbReference type="SUPFAM" id="SSF51556">
    <property type="entry name" value="Metallo-dependent hydrolases"/>
    <property type="match status" value="1"/>
</dbReference>
<keyword evidence="1 3" id="KW-0456">Lyase</keyword>
<proteinExistence type="predicted"/>
<dbReference type="Pfam" id="PF04909">
    <property type="entry name" value="Amidohydro_2"/>
    <property type="match status" value="1"/>
</dbReference>
<dbReference type="GO" id="GO:0019748">
    <property type="term" value="P:secondary metabolic process"/>
    <property type="evidence" value="ECO:0007669"/>
    <property type="project" value="TreeGrafter"/>
</dbReference>
<feature type="domain" description="Amidohydrolase-related" evidence="2">
    <location>
        <begin position="17"/>
        <end position="290"/>
    </location>
</feature>
<dbReference type="PATRIC" id="fig|442562.3.peg.3062"/>
<evidence type="ECO:0000313" key="4">
    <source>
        <dbReference type="Proteomes" id="UP000019666"/>
    </source>
</evidence>
<dbReference type="InterPro" id="IPR006680">
    <property type="entry name" value="Amidohydro-rel"/>
</dbReference>
<dbReference type="GO" id="GO:0016787">
    <property type="term" value="F:hydrolase activity"/>
    <property type="evidence" value="ECO:0007669"/>
    <property type="project" value="InterPro"/>
</dbReference>
<dbReference type="GO" id="GO:0001760">
    <property type="term" value="F:aminocarboxymuconate-semialdehyde decarboxylase activity"/>
    <property type="evidence" value="ECO:0007669"/>
    <property type="project" value="UniProtKB-EC"/>
</dbReference>
<dbReference type="HOGENOM" id="CLU_039329_1_2_5"/>
<evidence type="ECO:0000259" key="2">
    <source>
        <dbReference type="Pfam" id="PF04909"/>
    </source>
</evidence>
<dbReference type="PANTHER" id="PTHR21240:SF28">
    <property type="entry name" value="ISO-OROTATE DECARBOXYLASE (EUROFUNG)"/>
    <property type="match status" value="1"/>
</dbReference>
<comment type="caution">
    <text evidence="3">The sequence shown here is derived from an EMBL/GenBank/DDBJ whole genome shotgun (WGS) entry which is preliminary data.</text>
</comment>
<dbReference type="EMBL" id="AOSK01000086">
    <property type="protein sequence ID" value="EYD75325.1"/>
    <property type="molecule type" value="Genomic_DNA"/>
</dbReference>
<name>A0A017HLX3_9RHOB</name>
<dbReference type="PANTHER" id="PTHR21240">
    <property type="entry name" value="2-AMINO-3-CARBOXYLMUCONATE-6-SEMIALDEHYDE DECARBOXYLASE"/>
    <property type="match status" value="1"/>
</dbReference>
<reference evidence="3 4" key="1">
    <citation type="submission" date="2013-02" db="EMBL/GenBank/DDBJ databases">
        <authorList>
            <person name="Fiebig A."/>
            <person name="Goeker M."/>
            <person name="Klenk H.-P.P."/>
        </authorList>
    </citation>
    <scope>NUCLEOTIDE SEQUENCE [LARGE SCALE GENOMIC DNA]</scope>
    <source>
        <strain evidence="3 4">DSM 19309</strain>
    </source>
</reference>
<dbReference type="Gene3D" id="3.20.20.140">
    <property type="entry name" value="Metal-dependent hydrolases"/>
    <property type="match status" value="1"/>
</dbReference>
<evidence type="ECO:0000313" key="3">
    <source>
        <dbReference type="EMBL" id="EYD75325.1"/>
    </source>
</evidence>
<organism evidence="3 4">
    <name type="scientific">Rubellimicrobium mesophilum DSM 19309</name>
    <dbReference type="NCBI Taxonomy" id="442562"/>
    <lineage>
        <taxon>Bacteria</taxon>
        <taxon>Pseudomonadati</taxon>
        <taxon>Pseudomonadota</taxon>
        <taxon>Alphaproteobacteria</taxon>
        <taxon>Rhodobacterales</taxon>
        <taxon>Roseobacteraceae</taxon>
        <taxon>Rubellimicrobium</taxon>
    </lineage>
</organism>
<sequence length="293" mass="32389">MVHDQGYAYPLFDEFSNPDTKLEAMDRKGIDVSVISPAPPMFYYWADADLALKVAQTVNDGVADMVAANPGRLRGMATVPMQHPDAAVAELERVVREYGFRAIEIGTSIEGAQLAEERFRPVLRRAAELGVFVFAHPYYVGLKAGLECYYLTNLIGNPLDTAVAVANLMFSGVLEELPELNILLAHGGGFAPYQIGRLMHGHKVRSETHARTKSNPRDLLRRFYFDSLVFEPQALRYLIDLVGADRIAIGTDAPFDMADNQPLETLQAVPRLSHTESHEICCGTALRLLGEGR</sequence>
<protein>
    <submittedName>
        <fullName evidence="3">Aminocarboxymuconate-semialdehyde decarboxylase</fullName>
        <ecNumber evidence="3">4.1.1.45</ecNumber>
    </submittedName>
</protein>